<protein>
    <submittedName>
        <fullName evidence="2">Uncharacterized protein</fullName>
    </submittedName>
</protein>
<dbReference type="OrthoDB" id="6376425at2759"/>
<keyword evidence="1" id="KW-0732">Signal</keyword>
<feature type="signal peptide" evidence="1">
    <location>
        <begin position="1"/>
        <end position="20"/>
    </location>
</feature>
<comment type="caution">
    <text evidence="2">The sequence shown here is derived from an EMBL/GenBank/DDBJ whole genome shotgun (WGS) entry which is preliminary data.</text>
</comment>
<sequence>MNINSLVASIFIWWVACAQGRAFAVTRAKEYRGSGEVASKDGVNAEPSCEELKAMWRFSKRQSRAAEVTNEIPTYRDPFSYNVWEPYYAARSRSMGGLRMGGRYRARPVYGRVVHKPPMLRVQDVAERNRAFEEVARMYGTVQRGTEPRRRVTAFRLSGGGHIPSVALTPQSGSFQHLKELIRTERARELQEQRMAEEVAARAAALKELSGSGGLRNQASLRDMSYYDTEGHDEQRESFGGRGGIMVFPDLLAPASRSYQDDVQVQDYYTRDRPYQRTHTSSLFDSSSFNNEMDGMML</sequence>
<gene>
    <name evidence="2" type="ORF">ILUMI_20546</name>
</gene>
<organism evidence="2 3">
    <name type="scientific">Ignelater luminosus</name>
    <name type="common">Cucubano</name>
    <name type="synonym">Pyrophorus luminosus</name>
    <dbReference type="NCBI Taxonomy" id="2038154"/>
    <lineage>
        <taxon>Eukaryota</taxon>
        <taxon>Metazoa</taxon>
        <taxon>Ecdysozoa</taxon>
        <taxon>Arthropoda</taxon>
        <taxon>Hexapoda</taxon>
        <taxon>Insecta</taxon>
        <taxon>Pterygota</taxon>
        <taxon>Neoptera</taxon>
        <taxon>Endopterygota</taxon>
        <taxon>Coleoptera</taxon>
        <taxon>Polyphaga</taxon>
        <taxon>Elateriformia</taxon>
        <taxon>Elateroidea</taxon>
        <taxon>Elateridae</taxon>
        <taxon>Agrypninae</taxon>
        <taxon>Pyrophorini</taxon>
        <taxon>Ignelater</taxon>
    </lineage>
</organism>
<evidence type="ECO:0000313" key="3">
    <source>
        <dbReference type="Proteomes" id="UP000801492"/>
    </source>
</evidence>
<keyword evidence="3" id="KW-1185">Reference proteome</keyword>
<evidence type="ECO:0000313" key="2">
    <source>
        <dbReference type="EMBL" id="KAF2885604.1"/>
    </source>
</evidence>
<proteinExistence type="predicted"/>
<dbReference type="AlphaFoldDB" id="A0A8K0CG53"/>
<feature type="chain" id="PRO_5035419155" evidence="1">
    <location>
        <begin position="21"/>
        <end position="298"/>
    </location>
</feature>
<dbReference type="Proteomes" id="UP000801492">
    <property type="component" value="Unassembled WGS sequence"/>
</dbReference>
<dbReference type="EMBL" id="VTPC01089859">
    <property type="protein sequence ID" value="KAF2885604.1"/>
    <property type="molecule type" value="Genomic_DNA"/>
</dbReference>
<reference evidence="2" key="1">
    <citation type="submission" date="2019-08" db="EMBL/GenBank/DDBJ databases">
        <title>The genome of the North American firefly Photinus pyralis.</title>
        <authorList>
            <consortium name="Photinus pyralis genome working group"/>
            <person name="Fallon T.R."/>
            <person name="Sander Lower S.E."/>
            <person name="Weng J.-K."/>
        </authorList>
    </citation>
    <scope>NUCLEOTIDE SEQUENCE</scope>
    <source>
        <strain evidence="2">TRF0915ILg1</strain>
        <tissue evidence="2">Whole body</tissue>
    </source>
</reference>
<evidence type="ECO:0000256" key="1">
    <source>
        <dbReference type="SAM" id="SignalP"/>
    </source>
</evidence>
<name>A0A8K0CG53_IGNLU</name>
<accession>A0A8K0CG53</accession>